<reference evidence="2" key="1">
    <citation type="submission" date="2023-04" db="EMBL/GenBank/DDBJ databases">
        <authorList>
            <consortium name="ELIXIR-Norway"/>
        </authorList>
    </citation>
    <scope>NUCLEOTIDE SEQUENCE [LARGE SCALE GENOMIC DNA]</scope>
</reference>
<feature type="compositionally biased region" description="Basic and acidic residues" evidence="1">
    <location>
        <begin position="9"/>
        <end position="19"/>
    </location>
</feature>
<protein>
    <submittedName>
        <fullName evidence="2">Uncharacterized protein</fullName>
    </submittedName>
</protein>
<dbReference type="EMBL" id="OX460343">
    <property type="protein sequence ID" value="CAI9180016.1"/>
    <property type="molecule type" value="Genomic_DNA"/>
</dbReference>
<name>A0ABN9A6J9_RANTA</name>
<organism evidence="2 3">
    <name type="scientific">Rangifer tarandus platyrhynchus</name>
    <name type="common">Svalbard reindeer</name>
    <dbReference type="NCBI Taxonomy" id="3082113"/>
    <lineage>
        <taxon>Eukaryota</taxon>
        <taxon>Metazoa</taxon>
        <taxon>Chordata</taxon>
        <taxon>Craniata</taxon>
        <taxon>Vertebrata</taxon>
        <taxon>Euteleostomi</taxon>
        <taxon>Mammalia</taxon>
        <taxon>Eutheria</taxon>
        <taxon>Laurasiatheria</taxon>
        <taxon>Artiodactyla</taxon>
        <taxon>Ruminantia</taxon>
        <taxon>Pecora</taxon>
        <taxon>Cervidae</taxon>
        <taxon>Odocoileinae</taxon>
        <taxon>Rangifer</taxon>
    </lineage>
</organism>
<sequence length="142" mass="15568">MASSAASRPSEEYRLESKVDGFPPNSTRPDVGFLVVKPTCKRACVCKRATRSLQCRAQGPWGCVLQNGPQPTEPVSFPETLVGEAFHDGDSRFSKNLFFPAGLLRFHVLLTDLLSFFFFSFCCEAGKLAILSQRGRGCIDGS</sequence>
<keyword evidence="3" id="KW-1185">Reference proteome</keyword>
<evidence type="ECO:0000256" key="1">
    <source>
        <dbReference type="SAM" id="MobiDB-lite"/>
    </source>
</evidence>
<dbReference type="Proteomes" id="UP001176941">
    <property type="component" value="Chromosome X"/>
</dbReference>
<feature type="region of interest" description="Disordered" evidence="1">
    <location>
        <begin position="1"/>
        <end position="21"/>
    </location>
</feature>
<accession>A0ABN9A6J9</accession>
<evidence type="ECO:0000313" key="2">
    <source>
        <dbReference type="EMBL" id="CAI9180016.1"/>
    </source>
</evidence>
<gene>
    <name evidence="2" type="ORF">MRATA1EN1_LOCUS28978</name>
</gene>
<proteinExistence type="predicted"/>
<evidence type="ECO:0000313" key="3">
    <source>
        <dbReference type="Proteomes" id="UP001176941"/>
    </source>
</evidence>